<dbReference type="Proteomes" id="UP000237752">
    <property type="component" value="Unassembled WGS sequence"/>
</dbReference>
<accession>A0A2T0ZTP4</accession>
<proteinExistence type="predicted"/>
<name>A0A2T0ZTP4_9ACTN</name>
<protein>
    <submittedName>
        <fullName evidence="2">Metallo-beta-lactamase superfamily protein</fullName>
    </submittedName>
</protein>
<dbReference type="Gene3D" id="3.60.15.10">
    <property type="entry name" value="Ribonuclease Z/Hydroxyacylglutathione hydrolase-like"/>
    <property type="match status" value="1"/>
</dbReference>
<dbReference type="SUPFAM" id="SSF56281">
    <property type="entry name" value="Metallo-hydrolase/oxidoreductase"/>
    <property type="match status" value="1"/>
</dbReference>
<comment type="caution">
    <text evidence="2">The sequence shown here is derived from an EMBL/GenBank/DDBJ whole genome shotgun (WGS) entry which is preliminary data.</text>
</comment>
<dbReference type="OrthoDB" id="2971563at2"/>
<dbReference type="AlphaFoldDB" id="A0A2T0ZTP4"/>
<sequence>MTENTSERPWDEPGVEQVLDGVFRIPLPLPNDGLHAVNVYAISEDSGVTLIDAGWVLEESLAALERGLAEVGHALSHVEQFLVTHAHGDHYAQAATVRRVFGSTVSIGAGERRSIEVMADPGFQPFAKVEENLKKAGADEIIAETLAWRREAAATEPLGPWELPDRWLTAGTISLK</sequence>
<organism evidence="2 3">
    <name type="scientific">Antricoccus suffuscus</name>
    <dbReference type="NCBI Taxonomy" id="1629062"/>
    <lineage>
        <taxon>Bacteria</taxon>
        <taxon>Bacillati</taxon>
        <taxon>Actinomycetota</taxon>
        <taxon>Actinomycetes</taxon>
        <taxon>Geodermatophilales</taxon>
        <taxon>Antricoccaceae</taxon>
        <taxon>Antricoccus</taxon>
    </lineage>
</organism>
<dbReference type="RefSeq" id="WP_106350431.1">
    <property type="nucleotide sequence ID" value="NZ_PVUE01000018.1"/>
</dbReference>
<evidence type="ECO:0000313" key="2">
    <source>
        <dbReference type="EMBL" id="PRZ39705.1"/>
    </source>
</evidence>
<keyword evidence="3" id="KW-1185">Reference proteome</keyword>
<dbReference type="InterPro" id="IPR001279">
    <property type="entry name" value="Metallo-B-lactamas"/>
</dbReference>
<feature type="domain" description="Metallo-beta-lactamase" evidence="1">
    <location>
        <begin position="33"/>
        <end position="111"/>
    </location>
</feature>
<evidence type="ECO:0000313" key="3">
    <source>
        <dbReference type="Proteomes" id="UP000237752"/>
    </source>
</evidence>
<dbReference type="EMBL" id="PVUE01000018">
    <property type="protein sequence ID" value="PRZ39705.1"/>
    <property type="molecule type" value="Genomic_DNA"/>
</dbReference>
<gene>
    <name evidence="2" type="ORF">CLV47_11869</name>
</gene>
<dbReference type="InterPro" id="IPR036866">
    <property type="entry name" value="RibonucZ/Hydroxyglut_hydro"/>
</dbReference>
<reference evidence="2 3" key="1">
    <citation type="submission" date="2018-03" db="EMBL/GenBank/DDBJ databases">
        <title>Genomic Encyclopedia of Archaeal and Bacterial Type Strains, Phase II (KMG-II): from individual species to whole genera.</title>
        <authorList>
            <person name="Goeker M."/>
        </authorList>
    </citation>
    <scope>NUCLEOTIDE SEQUENCE [LARGE SCALE GENOMIC DNA]</scope>
    <source>
        <strain evidence="2 3">DSM 100065</strain>
    </source>
</reference>
<evidence type="ECO:0000259" key="1">
    <source>
        <dbReference type="Pfam" id="PF00753"/>
    </source>
</evidence>
<dbReference type="Pfam" id="PF00753">
    <property type="entry name" value="Lactamase_B"/>
    <property type="match status" value="1"/>
</dbReference>